<proteinExistence type="predicted"/>
<name>A0A6J7WCE3_9CAUD</name>
<dbReference type="EMBL" id="LR798216">
    <property type="protein sequence ID" value="CAB5194805.1"/>
    <property type="molecule type" value="Genomic_DNA"/>
</dbReference>
<sequence length="248" mass="27891">MTNTQTQTKTAKIAKTYKAVKNLLSPGATNTKTAKNNLETFILYMAPADTVKGLNLCPFASDGCKKSCLYSAGRGRFSNVQLSRINKSKFWGYDRAAFYIQLANELLKIQDKAIKKGIKIAVRLNGTSDIDHLDLLQRYSGINFLDSFYNDLLFYDYTKNHNHVKKYLGSNYKITFSRSETNENDAYRILMDGGNVAIVFKDELPATWNGFEVINGDLTDLRYFDPVNVVIGLKAKGEAKKDQSGFVL</sequence>
<evidence type="ECO:0000313" key="2">
    <source>
        <dbReference type="EMBL" id="CAB5194805.1"/>
    </source>
</evidence>
<organism evidence="2">
    <name type="scientific">uncultured Caudovirales phage</name>
    <dbReference type="NCBI Taxonomy" id="2100421"/>
    <lineage>
        <taxon>Viruses</taxon>
        <taxon>Duplodnaviria</taxon>
        <taxon>Heunggongvirae</taxon>
        <taxon>Uroviricota</taxon>
        <taxon>Caudoviricetes</taxon>
        <taxon>Peduoviridae</taxon>
        <taxon>Maltschvirus</taxon>
        <taxon>Maltschvirus maltsch</taxon>
    </lineage>
</organism>
<gene>
    <name evidence="2" type="ORF">UFOVP174_32</name>
</gene>
<dbReference type="Pfam" id="PF17338">
    <property type="entry name" value="GP88"/>
    <property type="match status" value="1"/>
</dbReference>
<reference evidence="2" key="1">
    <citation type="submission" date="2020-05" db="EMBL/GenBank/DDBJ databases">
        <authorList>
            <person name="Chiriac C."/>
            <person name="Salcher M."/>
            <person name="Ghai R."/>
            <person name="Kavagutti S V."/>
        </authorList>
    </citation>
    <scope>NUCLEOTIDE SEQUENCE</scope>
</reference>
<accession>A0A6J7WCE3</accession>
<dbReference type="InterPro" id="IPR020290">
    <property type="entry name" value="Gp88"/>
</dbReference>
<feature type="domain" description="Gene product 88" evidence="1">
    <location>
        <begin position="29"/>
        <end position="247"/>
    </location>
</feature>
<protein>
    <recommendedName>
        <fullName evidence="1">Gene product 88 domain-containing protein</fullName>
    </recommendedName>
</protein>
<evidence type="ECO:0000259" key="1">
    <source>
        <dbReference type="Pfam" id="PF17338"/>
    </source>
</evidence>